<accession>A0A2T0B677</accession>
<dbReference type="AlphaFoldDB" id="A0A2T0B677"/>
<dbReference type="EMBL" id="PVXO01000027">
    <property type="protein sequence ID" value="PRR79390.1"/>
    <property type="molecule type" value="Genomic_DNA"/>
</dbReference>
<dbReference type="OrthoDB" id="2112800at2"/>
<evidence type="ECO:0000259" key="1">
    <source>
        <dbReference type="Pfam" id="PF04316"/>
    </source>
</evidence>
<organism evidence="2 3">
    <name type="scientific">Clostridium liquoris</name>
    <dbReference type="NCBI Taxonomy" id="1289519"/>
    <lineage>
        <taxon>Bacteria</taxon>
        <taxon>Bacillati</taxon>
        <taxon>Bacillota</taxon>
        <taxon>Clostridia</taxon>
        <taxon>Eubacteriales</taxon>
        <taxon>Clostridiaceae</taxon>
        <taxon>Clostridium</taxon>
    </lineage>
</organism>
<proteinExistence type="predicted"/>
<protein>
    <submittedName>
        <fullName evidence="2">Anti-sigma-28 factor, FlgM</fullName>
    </submittedName>
</protein>
<dbReference type="InterPro" id="IPR035890">
    <property type="entry name" value="Anti-sigma-28_factor_FlgM_sf"/>
</dbReference>
<reference evidence="2 3" key="1">
    <citation type="submission" date="2018-03" db="EMBL/GenBank/DDBJ databases">
        <title>Genome sequence of Clostridium liquoris DSM 100320.</title>
        <authorList>
            <person name="Poehlein A."/>
            <person name="Daniel R."/>
        </authorList>
    </citation>
    <scope>NUCLEOTIDE SEQUENCE [LARGE SCALE GENOMIC DNA]</scope>
    <source>
        <strain evidence="2 3">DSM 100320</strain>
    </source>
</reference>
<dbReference type="InterPro" id="IPR031316">
    <property type="entry name" value="FlgM_C"/>
</dbReference>
<dbReference type="SUPFAM" id="SSF101498">
    <property type="entry name" value="Anti-sigma factor FlgM"/>
    <property type="match status" value="1"/>
</dbReference>
<dbReference type="Pfam" id="PF04316">
    <property type="entry name" value="FlgM"/>
    <property type="match status" value="1"/>
</dbReference>
<dbReference type="RefSeq" id="WP_106063019.1">
    <property type="nucleotide sequence ID" value="NZ_PVXO01000027.1"/>
</dbReference>
<name>A0A2T0B677_9CLOT</name>
<comment type="caution">
    <text evidence="2">The sequence shown here is derived from an EMBL/GenBank/DDBJ whole genome shotgun (WGS) entry which is preliminary data.</text>
</comment>
<sequence>MKIYGISANKILNSYGDNKKQIESKEIRKENSSDTIEISSIGKSLSSYSIDENNVNLKERIEKIKEEVSKGTYNRDSRLVAQGIIDAMKNRG</sequence>
<dbReference type="Proteomes" id="UP000239706">
    <property type="component" value="Unassembled WGS sequence"/>
</dbReference>
<evidence type="ECO:0000313" key="2">
    <source>
        <dbReference type="EMBL" id="PRR79390.1"/>
    </source>
</evidence>
<feature type="domain" description="Anti-sigma-28 factor FlgM C-terminal" evidence="1">
    <location>
        <begin position="34"/>
        <end position="86"/>
    </location>
</feature>
<keyword evidence="3" id="KW-1185">Reference proteome</keyword>
<evidence type="ECO:0000313" key="3">
    <source>
        <dbReference type="Proteomes" id="UP000239706"/>
    </source>
</evidence>
<gene>
    <name evidence="2" type="ORF">CLLI_08700</name>
</gene>